<accession>A0ABV4X183</accession>
<organism evidence="1 2">
    <name type="scientific">Floridaenema aerugineum BLCC-F46</name>
    <dbReference type="NCBI Taxonomy" id="3153654"/>
    <lineage>
        <taxon>Bacteria</taxon>
        <taxon>Bacillati</taxon>
        <taxon>Cyanobacteriota</taxon>
        <taxon>Cyanophyceae</taxon>
        <taxon>Oscillatoriophycideae</taxon>
        <taxon>Aerosakkonematales</taxon>
        <taxon>Aerosakkonemataceae</taxon>
        <taxon>Floridanema</taxon>
        <taxon>Floridanema aerugineum</taxon>
    </lineage>
</organism>
<proteinExistence type="predicted"/>
<dbReference type="EMBL" id="JBHFNQ010000042">
    <property type="protein sequence ID" value="MFB2876207.1"/>
    <property type="molecule type" value="Genomic_DNA"/>
</dbReference>
<evidence type="ECO:0008006" key="3">
    <source>
        <dbReference type="Google" id="ProtNLM"/>
    </source>
</evidence>
<keyword evidence="2" id="KW-1185">Reference proteome</keyword>
<comment type="caution">
    <text evidence="1">The sequence shown here is derived from an EMBL/GenBank/DDBJ whole genome shotgun (WGS) entry which is preliminary data.</text>
</comment>
<name>A0ABV4X183_9CYAN</name>
<dbReference type="Proteomes" id="UP001576774">
    <property type="component" value="Unassembled WGS sequence"/>
</dbReference>
<evidence type="ECO:0000313" key="2">
    <source>
        <dbReference type="Proteomes" id="UP001576774"/>
    </source>
</evidence>
<reference evidence="1 2" key="1">
    <citation type="submission" date="2024-09" db="EMBL/GenBank/DDBJ databases">
        <title>Floridaenema gen nov. (Aerosakkonemataceae, Aerosakkonematales ord. nov., Cyanobacteria) from benthic tropical and subtropical fresh waters, with the description of four new species.</title>
        <authorList>
            <person name="Moretto J.A."/>
            <person name="Berthold D.E."/>
            <person name="Lefler F.W."/>
            <person name="Huang I.-S."/>
            <person name="Laughinghouse H. IV."/>
        </authorList>
    </citation>
    <scope>NUCLEOTIDE SEQUENCE [LARGE SCALE GENOMIC DNA]</scope>
    <source>
        <strain evidence="1 2">BLCC-F46</strain>
    </source>
</reference>
<evidence type="ECO:0000313" key="1">
    <source>
        <dbReference type="EMBL" id="MFB2876207.1"/>
    </source>
</evidence>
<sequence>MTRFLYDQFAKDFLKELLTPLGEVETSRNVAGEVREIDVWFTPHPAERRGNAEVLGLLGRFASQAAIFEPFRNAVTASQIRGCLSKLFDIHANLQRQANRENDRIDETNLPWLWILSPTASTSLLNSFKAETDLDNWPSGVYFLGEGLKSAIVVIHQLASTEETLWLRMLGKGTTQKQAISEIARLPVNHPLRSNVFLLLTNLQATLQVSQNIEESDRELAMELSPLVLQWEEEALRRGKESGIQEGIIIERRANIENLLRFRFGLIDEQLSGIIEPLLELSPEEFTILLLQLSREELLARFGR</sequence>
<protein>
    <recommendedName>
        <fullName evidence="3">Flagellar assembly protein H</fullName>
    </recommendedName>
</protein>
<gene>
    <name evidence="1" type="ORF">ACE1CC_04885</name>
</gene>
<dbReference type="RefSeq" id="WP_413269346.1">
    <property type="nucleotide sequence ID" value="NZ_JBHFNQ010000042.1"/>
</dbReference>